<gene>
    <name evidence="8" type="primary">argR</name>
    <name evidence="12" type="ORF">HF519_13740</name>
</gene>
<keyword evidence="4 8" id="KW-0678">Repressor</keyword>
<dbReference type="SUPFAM" id="SSF46785">
    <property type="entry name" value="Winged helix' DNA-binding domain"/>
    <property type="match status" value="1"/>
</dbReference>
<organism evidence="12 13">
    <name type="scientific">Pseudonocardia bannensis</name>
    <dbReference type="NCBI Taxonomy" id="630973"/>
    <lineage>
        <taxon>Bacteria</taxon>
        <taxon>Bacillati</taxon>
        <taxon>Actinomycetota</taxon>
        <taxon>Actinomycetes</taxon>
        <taxon>Pseudonocardiales</taxon>
        <taxon>Pseudonocardiaceae</taxon>
        <taxon>Pseudonocardia</taxon>
    </lineage>
</organism>
<dbReference type="SUPFAM" id="SSF55252">
    <property type="entry name" value="C-terminal domain of arginine repressor"/>
    <property type="match status" value="1"/>
</dbReference>
<keyword evidence="3 8" id="KW-0963">Cytoplasm</keyword>
<evidence type="ECO:0000256" key="9">
    <source>
        <dbReference type="NCBIfam" id="TIGR01529"/>
    </source>
</evidence>
<sequence length="178" mass="18313">MTAARPDGGAARPGAASRVARQARIVKLITQRAVRSQSELLTLLGAEGIDTTQATLSRDLDELGAVKLRGADGGAPVYVIPEDGNPGFGLTHPPEGGTTRLARLMGELLVSADASGNLAVLRTPPGAAHYLASALDRAALHDVVGTIAGDDTILVVAREPLTGAELAERLQALPTKEN</sequence>
<evidence type="ECO:0000259" key="10">
    <source>
        <dbReference type="Pfam" id="PF01316"/>
    </source>
</evidence>
<dbReference type="Gene3D" id="3.30.1360.40">
    <property type="match status" value="1"/>
</dbReference>
<evidence type="ECO:0000256" key="2">
    <source>
        <dbReference type="ARBA" id="ARBA00008316"/>
    </source>
</evidence>
<comment type="similarity">
    <text evidence="2 8">Belongs to the ArgR family.</text>
</comment>
<dbReference type="GO" id="GO:0003677">
    <property type="term" value="F:DNA binding"/>
    <property type="evidence" value="ECO:0007669"/>
    <property type="project" value="UniProtKB-KW"/>
</dbReference>
<accession>A0A848DIT3</accession>
<comment type="caution">
    <text evidence="12">The sequence shown here is derived from an EMBL/GenBank/DDBJ whole genome shotgun (WGS) entry which is preliminary data.</text>
</comment>
<dbReference type="InterPro" id="IPR036251">
    <property type="entry name" value="Arg_repress_C_sf"/>
</dbReference>
<dbReference type="InterPro" id="IPR001669">
    <property type="entry name" value="Arg_repress"/>
</dbReference>
<protein>
    <recommendedName>
        <fullName evidence="8 9">Arginine repressor</fullName>
    </recommendedName>
</protein>
<evidence type="ECO:0000256" key="5">
    <source>
        <dbReference type="ARBA" id="ARBA00023015"/>
    </source>
</evidence>
<dbReference type="GO" id="GO:0003700">
    <property type="term" value="F:DNA-binding transcription factor activity"/>
    <property type="evidence" value="ECO:0007669"/>
    <property type="project" value="UniProtKB-UniRule"/>
</dbReference>
<dbReference type="NCBIfam" id="NF002880">
    <property type="entry name" value="PRK03341.1"/>
    <property type="match status" value="1"/>
</dbReference>
<dbReference type="PANTHER" id="PTHR34471">
    <property type="entry name" value="ARGININE REPRESSOR"/>
    <property type="match status" value="1"/>
</dbReference>
<keyword evidence="7 8" id="KW-0804">Transcription</keyword>
<comment type="subcellular location">
    <subcellularLocation>
        <location evidence="1 8">Cytoplasm</location>
    </subcellularLocation>
</comment>
<proteinExistence type="inferred from homology"/>
<dbReference type="Proteomes" id="UP000586918">
    <property type="component" value="Unassembled WGS sequence"/>
</dbReference>
<keyword evidence="13" id="KW-1185">Reference proteome</keyword>
<dbReference type="HAMAP" id="MF_00173">
    <property type="entry name" value="Arg_repressor"/>
    <property type="match status" value="1"/>
</dbReference>
<evidence type="ECO:0000313" key="12">
    <source>
        <dbReference type="EMBL" id="NMH92612.1"/>
    </source>
</evidence>
<keyword evidence="5 8" id="KW-0805">Transcription regulation</keyword>
<keyword evidence="8" id="KW-0055">Arginine biosynthesis</keyword>
<dbReference type="UniPathway" id="UPA00068"/>
<dbReference type="InterPro" id="IPR036390">
    <property type="entry name" value="WH_DNA-bd_sf"/>
</dbReference>
<evidence type="ECO:0000256" key="7">
    <source>
        <dbReference type="ARBA" id="ARBA00023163"/>
    </source>
</evidence>
<dbReference type="GO" id="GO:0005737">
    <property type="term" value="C:cytoplasm"/>
    <property type="evidence" value="ECO:0007669"/>
    <property type="project" value="UniProtKB-SubCell"/>
</dbReference>
<evidence type="ECO:0000259" key="11">
    <source>
        <dbReference type="Pfam" id="PF02863"/>
    </source>
</evidence>
<dbReference type="InterPro" id="IPR020900">
    <property type="entry name" value="Arg_repress_DNA-bd"/>
</dbReference>
<dbReference type="PANTHER" id="PTHR34471:SF1">
    <property type="entry name" value="ARGININE REPRESSOR"/>
    <property type="match status" value="1"/>
</dbReference>
<evidence type="ECO:0000256" key="8">
    <source>
        <dbReference type="HAMAP-Rule" id="MF_00173"/>
    </source>
</evidence>
<dbReference type="AlphaFoldDB" id="A0A848DIT3"/>
<dbReference type="PRINTS" id="PR01467">
    <property type="entry name" value="ARGREPRESSOR"/>
</dbReference>
<dbReference type="NCBIfam" id="TIGR01529">
    <property type="entry name" value="argR_whole"/>
    <property type="match status" value="1"/>
</dbReference>
<dbReference type="Pfam" id="PF01316">
    <property type="entry name" value="Arg_repressor"/>
    <property type="match status" value="1"/>
</dbReference>
<dbReference type="Gene3D" id="1.10.10.10">
    <property type="entry name" value="Winged helix-like DNA-binding domain superfamily/Winged helix DNA-binding domain"/>
    <property type="match status" value="1"/>
</dbReference>
<feature type="domain" description="Arginine repressor DNA-binding" evidence="10">
    <location>
        <begin position="17"/>
        <end position="84"/>
    </location>
</feature>
<keyword evidence="8" id="KW-0028">Amino-acid biosynthesis</keyword>
<evidence type="ECO:0000256" key="1">
    <source>
        <dbReference type="ARBA" id="ARBA00004496"/>
    </source>
</evidence>
<name>A0A848DIT3_9PSEU</name>
<dbReference type="GO" id="GO:1900079">
    <property type="term" value="P:regulation of arginine biosynthetic process"/>
    <property type="evidence" value="ECO:0007669"/>
    <property type="project" value="UniProtKB-UniRule"/>
</dbReference>
<dbReference type="InterPro" id="IPR020899">
    <property type="entry name" value="Arg_repress_C"/>
</dbReference>
<evidence type="ECO:0000256" key="6">
    <source>
        <dbReference type="ARBA" id="ARBA00023125"/>
    </source>
</evidence>
<dbReference type="GO" id="GO:0006526">
    <property type="term" value="P:L-arginine biosynthetic process"/>
    <property type="evidence" value="ECO:0007669"/>
    <property type="project" value="UniProtKB-UniPathway"/>
</dbReference>
<dbReference type="InterPro" id="IPR036388">
    <property type="entry name" value="WH-like_DNA-bd_sf"/>
</dbReference>
<dbReference type="GO" id="GO:0034618">
    <property type="term" value="F:arginine binding"/>
    <property type="evidence" value="ECO:0007669"/>
    <property type="project" value="InterPro"/>
</dbReference>
<evidence type="ECO:0000256" key="4">
    <source>
        <dbReference type="ARBA" id="ARBA00022491"/>
    </source>
</evidence>
<dbReference type="RefSeq" id="WP_169413321.1">
    <property type="nucleotide sequence ID" value="NZ_JAAXKZ010000043.1"/>
</dbReference>
<comment type="pathway">
    <text evidence="8">Amino-acid biosynthesis; L-arginine biosynthesis [regulation].</text>
</comment>
<keyword evidence="6 8" id="KW-0238">DNA-binding</keyword>
<reference evidence="12 13" key="1">
    <citation type="submission" date="2020-04" db="EMBL/GenBank/DDBJ databases">
        <authorList>
            <person name="Klaysubun C."/>
            <person name="Duangmal K."/>
            <person name="Lipun K."/>
        </authorList>
    </citation>
    <scope>NUCLEOTIDE SEQUENCE [LARGE SCALE GENOMIC DNA]</scope>
    <source>
        <strain evidence="12 13">DSM 45300</strain>
    </source>
</reference>
<comment type="function">
    <text evidence="8">Regulates arginine biosynthesis genes.</text>
</comment>
<dbReference type="GO" id="GO:0051259">
    <property type="term" value="P:protein complex oligomerization"/>
    <property type="evidence" value="ECO:0007669"/>
    <property type="project" value="InterPro"/>
</dbReference>
<evidence type="ECO:0000313" key="13">
    <source>
        <dbReference type="Proteomes" id="UP000586918"/>
    </source>
</evidence>
<feature type="domain" description="Arginine repressor C-terminal" evidence="11">
    <location>
        <begin position="106"/>
        <end position="171"/>
    </location>
</feature>
<dbReference type="EMBL" id="JAAXKZ010000043">
    <property type="protein sequence ID" value="NMH92612.1"/>
    <property type="molecule type" value="Genomic_DNA"/>
</dbReference>
<evidence type="ECO:0000256" key="3">
    <source>
        <dbReference type="ARBA" id="ARBA00022490"/>
    </source>
</evidence>
<dbReference type="Pfam" id="PF02863">
    <property type="entry name" value="Arg_repressor_C"/>
    <property type="match status" value="1"/>
</dbReference>